<dbReference type="InterPro" id="IPR046342">
    <property type="entry name" value="CBS_dom_sf"/>
</dbReference>
<keyword evidence="3" id="KW-0677">Repeat</keyword>
<name>A0AAU9CUM4_9GAMM</name>
<evidence type="ECO:0000256" key="6">
    <source>
        <dbReference type="ARBA" id="ARBA00023285"/>
    </source>
</evidence>
<dbReference type="InterPro" id="IPR044751">
    <property type="entry name" value="Ion_transp-like_CBS"/>
</dbReference>
<evidence type="ECO:0000256" key="5">
    <source>
        <dbReference type="ARBA" id="ARBA00023122"/>
    </source>
</evidence>
<evidence type="ECO:0000313" key="12">
    <source>
        <dbReference type="Proteomes" id="UP001321450"/>
    </source>
</evidence>
<reference evidence="12" key="1">
    <citation type="journal article" date="2024" name="Int. J. Syst. Evol. Microbiol.">
        <title>Methylomarinovum tepidoasis sp. nov., a moderately thermophilic methanotroph of the family Methylothermaceae isolated from a deep-sea hydrothermal field.</title>
        <authorList>
            <person name="Hirayama H."/>
            <person name="Takaki Y."/>
            <person name="Abe M."/>
            <person name="Miyazaki M."/>
            <person name="Uematsu K."/>
            <person name="Matsui Y."/>
            <person name="Takai K."/>
        </authorList>
    </citation>
    <scope>NUCLEOTIDE SEQUENCE [LARGE SCALE GENOMIC DNA]</scope>
    <source>
        <strain evidence="12">IN45</strain>
    </source>
</reference>
<dbReference type="FunFam" id="3.10.580.10:FF:000002">
    <property type="entry name" value="Magnesium/cobalt efflux protein CorC"/>
    <property type="match status" value="1"/>
</dbReference>
<keyword evidence="5 9" id="KW-0129">CBS domain</keyword>
<gene>
    <name evidence="11" type="ORF">MIN45_P0744</name>
</gene>
<feature type="domain" description="CBS" evidence="10">
    <location>
        <begin position="130"/>
        <end position="187"/>
    </location>
</feature>
<keyword evidence="4" id="KW-0460">Magnesium</keyword>
<comment type="function">
    <text evidence="7">Plays a role in the transport of magnesium and cobalt ions.</text>
</comment>
<evidence type="ECO:0000256" key="3">
    <source>
        <dbReference type="ARBA" id="ARBA00022737"/>
    </source>
</evidence>
<evidence type="ECO:0000256" key="8">
    <source>
        <dbReference type="ARBA" id="ARBA00040729"/>
    </source>
</evidence>
<evidence type="ECO:0000256" key="7">
    <source>
        <dbReference type="ARBA" id="ARBA00037273"/>
    </source>
</evidence>
<dbReference type="InterPro" id="IPR054115">
    <property type="entry name" value="CorC_N"/>
</dbReference>
<dbReference type="KEGG" id="meiy:MIN45_P0744"/>
<dbReference type="InterPro" id="IPR000644">
    <property type="entry name" value="CBS_dom"/>
</dbReference>
<dbReference type="GO" id="GO:0005886">
    <property type="term" value="C:plasma membrane"/>
    <property type="evidence" value="ECO:0007669"/>
    <property type="project" value="TreeGrafter"/>
</dbReference>
<dbReference type="CDD" id="cd04590">
    <property type="entry name" value="CBS_pair_CorC_HlyC_assoc"/>
    <property type="match status" value="1"/>
</dbReference>
<proteinExistence type="inferred from homology"/>
<comment type="similarity">
    <text evidence="1">Belongs to the UPF0053 family.</text>
</comment>
<evidence type="ECO:0000313" key="11">
    <source>
        <dbReference type="EMBL" id="BCX88375.1"/>
    </source>
</evidence>
<dbReference type="PANTHER" id="PTHR22777:SF27">
    <property type="entry name" value="MAGNESIUM AND COBALT EFFLUX PROTEIN CORC"/>
    <property type="match status" value="1"/>
</dbReference>
<dbReference type="Pfam" id="PF03471">
    <property type="entry name" value="CorC_HlyC"/>
    <property type="match status" value="1"/>
</dbReference>
<dbReference type="Gene3D" id="3.30.465.10">
    <property type="match status" value="1"/>
</dbReference>
<dbReference type="SUPFAM" id="SSF54631">
    <property type="entry name" value="CBS-domain pair"/>
    <property type="match status" value="1"/>
</dbReference>
<dbReference type="Pfam" id="PF00571">
    <property type="entry name" value="CBS"/>
    <property type="match status" value="2"/>
</dbReference>
<evidence type="ECO:0000256" key="2">
    <source>
        <dbReference type="ARBA" id="ARBA00022448"/>
    </source>
</evidence>
<dbReference type="Pfam" id="PF21917">
    <property type="entry name" value="NMB0537_N"/>
    <property type="match status" value="1"/>
</dbReference>
<dbReference type="Gene3D" id="3.10.580.10">
    <property type="entry name" value="CBS-domain"/>
    <property type="match status" value="1"/>
</dbReference>
<dbReference type="AlphaFoldDB" id="A0AAU9CUM4"/>
<keyword evidence="6" id="KW-0170">Cobalt</keyword>
<dbReference type="PROSITE" id="PS51371">
    <property type="entry name" value="CBS"/>
    <property type="match status" value="2"/>
</dbReference>
<accession>A0AAU9CUM4</accession>
<dbReference type="EMBL" id="AP024718">
    <property type="protein sequence ID" value="BCX88375.1"/>
    <property type="molecule type" value="Genomic_DNA"/>
</dbReference>
<dbReference type="InterPro" id="IPR036318">
    <property type="entry name" value="FAD-bd_PCMH-like_sf"/>
</dbReference>
<dbReference type="Proteomes" id="UP001321450">
    <property type="component" value="Chromosome"/>
</dbReference>
<sequence>MNEQVADSSSWVERLSQFFTGEPKDRKDLLAILRDAQKRHLIDRDALSMIEGVLMVSELRVRDIMVPRAQMDVVHQDASLSDVFPIVIDTHHSRFPVIGEDRSQVVGILLAKDLLPYAYRQNLQTPVKKLMRKALFVPESKRLNVMLREFRQQRQHMAIVIDEYGAAAGLVTIEDILEQIVGEIADEHDLEEEYIFRRSNRVYTVKAITPIEEFNAYFDADLSDEDFDTIGGLIVHTLGHVPQRGEKIQIDRFEFEVLRADNRRIHLLKVKLLEPKPQTSRAD</sequence>
<dbReference type="InterPro" id="IPR016169">
    <property type="entry name" value="FAD-bd_PCMH_sub2"/>
</dbReference>
<keyword evidence="12" id="KW-1185">Reference proteome</keyword>
<evidence type="ECO:0000256" key="9">
    <source>
        <dbReference type="PROSITE-ProRule" id="PRU00703"/>
    </source>
</evidence>
<dbReference type="PANTHER" id="PTHR22777">
    <property type="entry name" value="HEMOLYSIN-RELATED"/>
    <property type="match status" value="1"/>
</dbReference>
<dbReference type="SMART" id="SM00116">
    <property type="entry name" value="CBS"/>
    <property type="match status" value="2"/>
</dbReference>
<dbReference type="SUPFAM" id="SSF56176">
    <property type="entry name" value="FAD-binding/transporter-associated domain-like"/>
    <property type="match status" value="1"/>
</dbReference>
<dbReference type="InterPro" id="IPR005170">
    <property type="entry name" value="Transptr-assoc_dom"/>
</dbReference>
<keyword evidence="2" id="KW-0813">Transport</keyword>
<dbReference type="RefSeq" id="WP_286293492.1">
    <property type="nucleotide sequence ID" value="NZ_AP024718.1"/>
</dbReference>
<feature type="domain" description="CBS" evidence="10">
    <location>
        <begin position="65"/>
        <end position="125"/>
    </location>
</feature>
<evidence type="ECO:0000259" key="10">
    <source>
        <dbReference type="PROSITE" id="PS51371"/>
    </source>
</evidence>
<evidence type="ECO:0000256" key="4">
    <source>
        <dbReference type="ARBA" id="ARBA00022842"/>
    </source>
</evidence>
<dbReference type="SMART" id="SM01091">
    <property type="entry name" value="CorC_HlyC"/>
    <property type="match status" value="1"/>
</dbReference>
<dbReference type="GO" id="GO:0050660">
    <property type="term" value="F:flavin adenine dinucleotide binding"/>
    <property type="evidence" value="ECO:0007669"/>
    <property type="project" value="InterPro"/>
</dbReference>
<evidence type="ECO:0000256" key="1">
    <source>
        <dbReference type="ARBA" id="ARBA00006337"/>
    </source>
</evidence>
<organism evidence="11 12">
    <name type="scientific">Methylomarinovum tepidoasis</name>
    <dbReference type="NCBI Taxonomy" id="2840183"/>
    <lineage>
        <taxon>Bacteria</taxon>
        <taxon>Pseudomonadati</taxon>
        <taxon>Pseudomonadota</taxon>
        <taxon>Gammaproteobacteria</taxon>
        <taxon>Methylococcales</taxon>
        <taxon>Methylothermaceae</taxon>
        <taxon>Methylomarinovum</taxon>
    </lineage>
</organism>
<protein>
    <recommendedName>
        <fullName evidence="8">Magnesium and cobalt efflux protein CorC</fullName>
    </recommendedName>
</protein>